<comment type="caution">
    <text evidence="2">The sequence shown here is derived from an EMBL/GenBank/DDBJ whole genome shotgun (WGS) entry which is preliminary data.</text>
</comment>
<feature type="region of interest" description="Disordered" evidence="1">
    <location>
        <begin position="34"/>
        <end position="63"/>
    </location>
</feature>
<sequence>MGLLGAGAVGRVGVMGWAESPRLNKIPNWSTIDHPSALDNPGTCHPAAPPSGYPEPKRRPPFTPEVPRMRRTPILLPALAALLTTLPPAARAQDTFTPGPVKTTTSRCGAYTVQLRENGFGDPQDSVSLLLNGRAVVTLKDEMVGRDHCGDLTGDGVPEVILTQFSGGAHCCTTVSVYSLTTPPRRILHTDTQHSGGVSVVQLDGRGPKELVTGDWRFAYAYDLSFADSPALPLVYSYRNGQYVDTTREYPQYLLNQVTPPEDPELASGTHLFNYAVQVLAGRTAQAEAYVRSLTGPDRAWLDNYLPDIRQNLSSAGLDDWPRQTGVPLDGVRGAVGGAFTTPGKLDLLAAVREPGGAASLRLYRQQAGKVTASGPLLSFPSATALDWPLGFTVPRADGRADFVLNDTRSGSVRYPTYRVTAASLQERTNDPLAAAVKPLAELSSVARHRASLYRASVKTGEQRQVIGGRIQAAVTRAAPWLGTLSTPEAIRLSTLGNFTVNALEVTRENTGNALIAGTVDVGHVEPDQDSEYVLAERYTLAVFVEKRGGTWTVTRWQLTPRTGPGPLYRGE</sequence>
<organism evidence="2 3">
    <name type="scientific">Deinococcus daejeonensis</name>
    <dbReference type="NCBI Taxonomy" id="1007098"/>
    <lineage>
        <taxon>Bacteria</taxon>
        <taxon>Thermotogati</taxon>
        <taxon>Deinococcota</taxon>
        <taxon>Deinococci</taxon>
        <taxon>Deinococcales</taxon>
        <taxon>Deinococcaceae</taxon>
        <taxon>Deinococcus</taxon>
    </lineage>
</organism>
<evidence type="ECO:0008006" key="4">
    <source>
        <dbReference type="Google" id="ProtNLM"/>
    </source>
</evidence>
<gene>
    <name evidence="2" type="ORF">GCM10010842_36910</name>
</gene>
<name>A0ABQ2JJG5_9DEIO</name>
<dbReference type="Proteomes" id="UP000645517">
    <property type="component" value="Unassembled WGS sequence"/>
</dbReference>
<accession>A0ABQ2JJG5</accession>
<keyword evidence="3" id="KW-1185">Reference proteome</keyword>
<reference evidence="3" key="1">
    <citation type="journal article" date="2019" name="Int. J. Syst. Evol. Microbiol.">
        <title>The Global Catalogue of Microorganisms (GCM) 10K type strain sequencing project: providing services to taxonomists for standard genome sequencing and annotation.</title>
        <authorList>
            <consortium name="The Broad Institute Genomics Platform"/>
            <consortium name="The Broad Institute Genome Sequencing Center for Infectious Disease"/>
            <person name="Wu L."/>
            <person name="Ma J."/>
        </authorList>
    </citation>
    <scope>NUCLEOTIDE SEQUENCE [LARGE SCALE GENOMIC DNA]</scope>
    <source>
        <strain evidence="3">JCM 16918</strain>
    </source>
</reference>
<dbReference type="EMBL" id="BMOR01000032">
    <property type="protein sequence ID" value="GGN46399.1"/>
    <property type="molecule type" value="Genomic_DNA"/>
</dbReference>
<evidence type="ECO:0000256" key="1">
    <source>
        <dbReference type="SAM" id="MobiDB-lite"/>
    </source>
</evidence>
<evidence type="ECO:0000313" key="3">
    <source>
        <dbReference type="Proteomes" id="UP000645517"/>
    </source>
</evidence>
<evidence type="ECO:0000313" key="2">
    <source>
        <dbReference type="EMBL" id="GGN46399.1"/>
    </source>
</evidence>
<protein>
    <recommendedName>
        <fullName evidence="4">Lipoprotein</fullName>
    </recommendedName>
</protein>
<proteinExistence type="predicted"/>